<dbReference type="RefSeq" id="WP_408085339.1">
    <property type="nucleotide sequence ID" value="NZ_JBELPZ010000011.1"/>
</dbReference>
<proteinExistence type="predicted"/>
<protein>
    <submittedName>
        <fullName evidence="1">Uncharacterized protein</fullName>
    </submittedName>
</protein>
<reference evidence="1 2" key="1">
    <citation type="submission" date="2024-06" db="EMBL/GenBank/DDBJ databases">
        <authorList>
            <person name="Kaempfer P."/>
            <person name="Viver T."/>
        </authorList>
    </citation>
    <scope>NUCLEOTIDE SEQUENCE [LARGE SCALE GENOMIC DNA]</scope>
    <source>
        <strain evidence="1 2">ST-119</strain>
    </source>
</reference>
<evidence type="ECO:0000313" key="2">
    <source>
        <dbReference type="Proteomes" id="UP001629156"/>
    </source>
</evidence>
<comment type="caution">
    <text evidence="1">The sequence shown here is derived from an EMBL/GenBank/DDBJ whole genome shotgun (WGS) entry which is preliminary data.</text>
</comment>
<keyword evidence="2" id="KW-1185">Reference proteome</keyword>
<evidence type="ECO:0000313" key="1">
    <source>
        <dbReference type="EMBL" id="MFL9845071.1"/>
    </source>
</evidence>
<sequence>MDLKNIWKHKFSVFNLISILPKKAYKQNIDFDNLLSKNQIFLLRRSNLSFSSTYRKNGSGGYECNEDALVNNPKEAFNLSTNIFGGKFKEKHINFRLSLKHFAGRKWHKGTKICTFKHLSGVTINPPSCSIFIDANKIHRVPRTYSKDLKPNDNILKNYEKITGFNPVMKKKGNKENSYELSGYCKIVHDPLNFNYWHAEYGFYDFDDQRIKKLGAKWIESFYNNLIDNTISINCYPEPFGNNYKINKDTYLD</sequence>
<dbReference type="EMBL" id="JBELPZ010000011">
    <property type="protein sequence ID" value="MFL9845071.1"/>
    <property type="molecule type" value="Genomic_DNA"/>
</dbReference>
<accession>A0ABW8Z0X9</accession>
<organism evidence="1 2">
    <name type="scientific">Flavobacterium rhizosphaerae</name>
    <dbReference type="NCBI Taxonomy" id="3163298"/>
    <lineage>
        <taxon>Bacteria</taxon>
        <taxon>Pseudomonadati</taxon>
        <taxon>Bacteroidota</taxon>
        <taxon>Flavobacteriia</taxon>
        <taxon>Flavobacteriales</taxon>
        <taxon>Flavobacteriaceae</taxon>
        <taxon>Flavobacterium</taxon>
    </lineage>
</organism>
<gene>
    <name evidence="1" type="ORF">ABS766_11630</name>
</gene>
<name>A0ABW8Z0X9_9FLAO</name>
<dbReference type="Proteomes" id="UP001629156">
    <property type="component" value="Unassembled WGS sequence"/>
</dbReference>